<organism evidence="3 4">
    <name type="scientific">Methylomagnum ishizawai</name>
    <dbReference type="NCBI Taxonomy" id="1760988"/>
    <lineage>
        <taxon>Bacteria</taxon>
        <taxon>Pseudomonadati</taxon>
        <taxon>Pseudomonadota</taxon>
        <taxon>Gammaproteobacteria</taxon>
        <taxon>Methylococcales</taxon>
        <taxon>Methylococcaceae</taxon>
        <taxon>Methylomagnum</taxon>
    </lineage>
</organism>
<keyword evidence="4" id="KW-1185">Reference proteome</keyword>
<feature type="chain" id="PRO_5013029029" evidence="2">
    <location>
        <begin position="23"/>
        <end position="290"/>
    </location>
</feature>
<feature type="compositionally biased region" description="Low complexity" evidence="1">
    <location>
        <begin position="223"/>
        <end position="237"/>
    </location>
</feature>
<evidence type="ECO:0000313" key="4">
    <source>
        <dbReference type="Proteomes" id="UP000192923"/>
    </source>
</evidence>
<dbReference type="EMBL" id="FXAM01000001">
    <property type="protein sequence ID" value="SMF93537.1"/>
    <property type="molecule type" value="Genomic_DNA"/>
</dbReference>
<feature type="region of interest" description="Disordered" evidence="1">
    <location>
        <begin position="220"/>
        <end position="290"/>
    </location>
</feature>
<evidence type="ECO:0000313" key="3">
    <source>
        <dbReference type="EMBL" id="SMF93537.1"/>
    </source>
</evidence>
<gene>
    <name evidence="3" type="ORF">SAMN02949497_0824</name>
</gene>
<reference evidence="3 4" key="1">
    <citation type="submission" date="2016-12" db="EMBL/GenBank/DDBJ databases">
        <authorList>
            <person name="Song W.-J."/>
            <person name="Kurnit D.M."/>
        </authorList>
    </citation>
    <scope>NUCLEOTIDE SEQUENCE [LARGE SCALE GENOMIC DNA]</scope>
    <source>
        <strain evidence="3 4">175</strain>
    </source>
</reference>
<evidence type="ECO:0000256" key="1">
    <source>
        <dbReference type="SAM" id="MobiDB-lite"/>
    </source>
</evidence>
<proteinExistence type="predicted"/>
<dbReference type="OrthoDB" id="5569646at2"/>
<protein>
    <submittedName>
        <fullName evidence="3">Uncharacterized protein</fullName>
    </submittedName>
</protein>
<keyword evidence="2" id="KW-0732">Signal</keyword>
<sequence length="290" mass="30848">MSWNRLLRVWWIVPLLSPATVAALTADIQGVRLQPEMEAASCVAIAGDYPGVRIEADQPGQTARICHNASRVNSISIANATLIATAPLQKEIVIRFEHDFPSGVNGKITARTKLQGYFATESGVGVPTGDKLNLRSLFSQGKSEDPIAEAFDFTVGAELDSAMFEHSAKKQYLAVGPRSLRGILKINFKKPGHKVTFPDKCVISLDTGYTLADKLDTMDFPAEEGAAPGGETPAGEAAPPPSPTAPRDLEPVTPPKSKKEKAPPPAAPALDLPPLHNPPGLEPLPDAKTP</sequence>
<name>A0A1Y6CTB4_9GAMM</name>
<dbReference type="Proteomes" id="UP000192923">
    <property type="component" value="Unassembled WGS sequence"/>
</dbReference>
<feature type="signal peptide" evidence="2">
    <location>
        <begin position="1"/>
        <end position="22"/>
    </location>
</feature>
<accession>A0A1Y6CTB4</accession>
<evidence type="ECO:0000256" key="2">
    <source>
        <dbReference type="SAM" id="SignalP"/>
    </source>
</evidence>
<dbReference type="RefSeq" id="WP_125468786.1">
    <property type="nucleotide sequence ID" value="NZ_FXAM01000001.1"/>
</dbReference>
<dbReference type="AlphaFoldDB" id="A0A1Y6CTB4"/>